<dbReference type="Pfam" id="PF02469">
    <property type="entry name" value="Fasciclin"/>
    <property type="match status" value="1"/>
</dbReference>
<feature type="chain" id="PRO_5035924403" description="FAS1 domain-containing protein" evidence="3">
    <location>
        <begin position="26"/>
        <end position="347"/>
    </location>
</feature>
<sequence>MDGVSNLLFSLLLLTASSIITTALPDKTGSGQINSNSVLVALLDSHYTELAELVEKALLLQTLEEAVGQHNITIFAPRNEALERNLDPEFKSFLLQPKNLKSLQTLLMFHILPKRITSPQLSASSVVSHRSLSNDHLHFTTGKVNSAVITKPDDVTRPDGIIHGIERLLIPRSVQEDFNRRRNLRSISAVLPEGAPEVDPRTHRLKKKPAPISKEEVLVTIIDRQAPITYGTVKYLRRIELVKLERSVVLLPAAETVTQNPTAEPDIPWISPIFEVNHHPVAEVMHVLLKSGQSASREEAVEEMKDCRSMKHHWCRSTVMPEYGLSIFYDRLKPISNHKLPEHPWTT</sequence>
<protein>
    <recommendedName>
        <fullName evidence="4">FAS1 domain-containing protein</fullName>
    </recommendedName>
</protein>
<keyword evidence="3" id="KW-0732">Signal</keyword>
<dbReference type="SMART" id="SM00554">
    <property type="entry name" value="FAS1"/>
    <property type="match status" value="1"/>
</dbReference>
<dbReference type="Proteomes" id="UP000712281">
    <property type="component" value="Unassembled WGS sequence"/>
</dbReference>
<dbReference type="InterPro" id="IPR000782">
    <property type="entry name" value="FAS1_domain"/>
</dbReference>
<comment type="similarity">
    <text evidence="1">Belongs to the fasciclin-like AGP family.</text>
</comment>
<dbReference type="PANTHER" id="PTHR32499:SF9">
    <property type="entry name" value="FASCICLIN-LIKE ARABINOGALACTAN PROTEIN 15"/>
    <property type="match status" value="1"/>
</dbReference>
<comment type="caution">
    <text evidence="5">The sequence shown here is derived from an EMBL/GenBank/DDBJ whole genome shotgun (WGS) entry which is preliminary data.</text>
</comment>
<gene>
    <name evidence="5" type="ORF">F2Q68_00026514</name>
</gene>
<proteinExistence type="inferred from homology"/>
<dbReference type="SUPFAM" id="SSF82153">
    <property type="entry name" value="FAS1 domain"/>
    <property type="match status" value="1"/>
</dbReference>
<dbReference type="InterPro" id="IPR036378">
    <property type="entry name" value="FAS1_dom_sf"/>
</dbReference>
<organism evidence="5 6">
    <name type="scientific">Brassica cretica</name>
    <name type="common">Mustard</name>
    <dbReference type="NCBI Taxonomy" id="69181"/>
    <lineage>
        <taxon>Eukaryota</taxon>
        <taxon>Viridiplantae</taxon>
        <taxon>Streptophyta</taxon>
        <taxon>Embryophyta</taxon>
        <taxon>Tracheophyta</taxon>
        <taxon>Spermatophyta</taxon>
        <taxon>Magnoliopsida</taxon>
        <taxon>eudicotyledons</taxon>
        <taxon>Gunneridae</taxon>
        <taxon>Pentapetalae</taxon>
        <taxon>rosids</taxon>
        <taxon>malvids</taxon>
        <taxon>Brassicales</taxon>
        <taxon>Brassicaceae</taxon>
        <taxon>Brassiceae</taxon>
        <taxon>Brassica</taxon>
    </lineage>
</organism>
<feature type="domain" description="FAS1" evidence="4">
    <location>
        <begin position="34"/>
        <end position="169"/>
    </location>
</feature>
<evidence type="ECO:0000313" key="5">
    <source>
        <dbReference type="EMBL" id="KAF2568962.1"/>
    </source>
</evidence>
<accession>A0A8S9II97</accession>
<dbReference type="AlphaFoldDB" id="A0A8S9II97"/>
<dbReference type="PANTHER" id="PTHR32499">
    <property type="entry name" value="FASCICLIN-LIKE ARABINOGALACTAN PROTEIN 16"/>
    <property type="match status" value="1"/>
</dbReference>
<feature type="signal peptide" evidence="3">
    <location>
        <begin position="1"/>
        <end position="25"/>
    </location>
</feature>
<evidence type="ECO:0000259" key="4">
    <source>
        <dbReference type="PROSITE" id="PS50213"/>
    </source>
</evidence>
<evidence type="ECO:0000256" key="1">
    <source>
        <dbReference type="ARBA" id="ARBA00007843"/>
    </source>
</evidence>
<name>A0A8S9II97_BRACR</name>
<evidence type="ECO:0000313" key="6">
    <source>
        <dbReference type="Proteomes" id="UP000712281"/>
    </source>
</evidence>
<evidence type="ECO:0000256" key="3">
    <source>
        <dbReference type="SAM" id="SignalP"/>
    </source>
</evidence>
<reference evidence="5" key="1">
    <citation type="submission" date="2019-12" db="EMBL/GenBank/DDBJ databases">
        <title>Genome sequencing and annotation of Brassica cretica.</title>
        <authorList>
            <person name="Studholme D.J."/>
            <person name="Sarris P.F."/>
        </authorList>
    </citation>
    <scope>NUCLEOTIDE SEQUENCE</scope>
    <source>
        <strain evidence="5">PFS-001/15</strain>
        <tissue evidence="5">Leaf</tissue>
    </source>
</reference>
<keyword evidence="2" id="KW-0325">Glycoprotein</keyword>
<keyword evidence="2" id="KW-0654">Proteoglycan</keyword>
<dbReference type="PROSITE" id="PS50213">
    <property type="entry name" value="FAS1"/>
    <property type="match status" value="1"/>
</dbReference>
<dbReference type="EMBL" id="QGKW02001911">
    <property type="protein sequence ID" value="KAF2568962.1"/>
    <property type="molecule type" value="Genomic_DNA"/>
</dbReference>
<evidence type="ECO:0000256" key="2">
    <source>
        <dbReference type="ARBA" id="ARBA00022974"/>
    </source>
</evidence>
<dbReference type="InterPro" id="IPR044654">
    <property type="entry name" value="FLA15/16/17/18"/>
</dbReference>
<dbReference type="Gene3D" id="2.30.180.10">
    <property type="entry name" value="FAS1 domain"/>
    <property type="match status" value="1"/>
</dbReference>